<comment type="caution">
    <text evidence="3">The sequence shown here is derived from an EMBL/GenBank/DDBJ whole genome shotgun (WGS) entry which is preliminary data.</text>
</comment>
<dbReference type="EMBL" id="BSRL01000010">
    <property type="protein sequence ID" value="GLV71235.1"/>
    <property type="molecule type" value="Genomic_DNA"/>
</dbReference>
<keyword evidence="1" id="KW-0812">Transmembrane</keyword>
<evidence type="ECO:0000256" key="1">
    <source>
        <dbReference type="SAM" id="Phobius"/>
    </source>
</evidence>
<keyword evidence="4" id="KW-1185">Reference proteome</keyword>
<organism evidence="3 5">
    <name type="scientific">Pectobacterium carotovorum subsp. carotovorum</name>
    <name type="common">Erwinia carotovora subsp. carotovora</name>
    <dbReference type="NCBI Taxonomy" id="555"/>
    <lineage>
        <taxon>Bacteria</taxon>
        <taxon>Pseudomonadati</taxon>
        <taxon>Pseudomonadota</taxon>
        <taxon>Gammaproteobacteria</taxon>
        <taxon>Enterobacterales</taxon>
        <taxon>Pectobacteriaceae</taxon>
        <taxon>Pectobacterium</taxon>
    </lineage>
</organism>
<sequence>MPNCCAMLMVPSAFAPNAVNVRPIMAARRVKRVDFFIGSEGFIIVVSLLIVIGSAIKKRRTTRYYFNKLFVVNNVLMKASYFLSVLLLKCFLE</sequence>
<keyword evidence="1" id="KW-1133">Transmembrane helix</keyword>
<dbReference type="EMBL" id="BRLF01000010">
    <property type="protein sequence ID" value="GKX48797.1"/>
    <property type="molecule type" value="Genomic_DNA"/>
</dbReference>
<reference evidence="2" key="1">
    <citation type="submission" date="2022-06" db="EMBL/GenBank/DDBJ databases">
        <title>Draft genome sequences of Pectobacterium carotovorum subsp. carotovorum str. NBRC12380.</title>
        <authorList>
            <person name="Wakabayashi Y."/>
            <person name="Kojima K."/>
        </authorList>
    </citation>
    <scope>NUCLEOTIDE SEQUENCE</scope>
    <source>
        <strain evidence="2">NBRC 12380</strain>
    </source>
</reference>
<feature type="transmembrane region" description="Helical" evidence="1">
    <location>
        <begin position="36"/>
        <end position="56"/>
    </location>
</feature>
<proteinExistence type="predicted"/>
<dbReference type="Proteomes" id="UP001058167">
    <property type="component" value="Unassembled WGS sequence"/>
</dbReference>
<name>A0AAI9L4G9_PECCC</name>
<gene>
    <name evidence="3" type="ORF">Pcaca03_36790</name>
    <name evidence="2" type="ORF">SOASR016_35490</name>
</gene>
<evidence type="ECO:0000313" key="3">
    <source>
        <dbReference type="EMBL" id="GLV71235.1"/>
    </source>
</evidence>
<feature type="transmembrane region" description="Helical" evidence="1">
    <location>
        <begin position="68"/>
        <end position="88"/>
    </location>
</feature>
<protein>
    <submittedName>
        <fullName evidence="3">Uncharacterized protein</fullName>
    </submittedName>
</protein>
<dbReference type="AlphaFoldDB" id="A0AAI9L4G9"/>
<evidence type="ECO:0000313" key="5">
    <source>
        <dbReference type="Proteomes" id="UP001165145"/>
    </source>
</evidence>
<reference evidence="3" key="2">
    <citation type="submission" date="2023-02" db="EMBL/GenBank/DDBJ databases">
        <title>Pectobacterium carotovorum subsp. carotovorum NBRC 12380.</title>
        <authorList>
            <person name="Ichikawa N."/>
            <person name="Sato H."/>
            <person name="Tonouchi N."/>
        </authorList>
    </citation>
    <scope>NUCLEOTIDE SEQUENCE</scope>
    <source>
        <strain evidence="3">NBRC 12380</strain>
    </source>
</reference>
<dbReference type="Proteomes" id="UP001165145">
    <property type="component" value="Unassembled WGS sequence"/>
</dbReference>
<keyword evidence="1" id="KW-0472">Membrane</keyword>
<accession>A0AAI9L4G9</accession>
<evidence type="ECO:0000313" key="2">
    <source>
        <dbReference type="EMBL" id="GKX48797.1"/>
    </source>
</evidence>
<evidence type="ECO:0000313" key="4">
    <source>
        <dbReference type="Proteomes" id="UP001058167"/>
    </source>
</evidence>